<dbReference type="Pfam" id="PF01641">
    <property type="entry name" value="SelR"/>
    <property type="match status" value="1"/>
</dbReference>
<dbReference type="SUPFAM" id="SSF51316">
    <property type="entry name" value="Mss4-like"/>
    <property type="match status" value="1"/>
</dbReference>
<sequence length="312" mass="35537">MCSVPEKTVTINCAMNVFNICDVLICFCFLFSPTQLLRLFIAFRSVGEDITVMSAFNLLHLVTKSQPVALRACGLPSGSCRDKKNCKVVFSQQELRKRLTPLQYHVTQEKGTESAFEGEYTHHKDPGIYKCVVCGTPLFRSESKFDSGSVRGSPRAHFRRRPSSHRQKILHQLGVPGVHTRGRWHPGEQRAGWPGRGGQSRAVGPEPWPRVLVAQLGPKKNQKTTKPKNKTKRKKETKPQQLRIVYLRYIFSRTLRAVLCFRSFSSFCLDRGLRRPCTWPPARPRWFVASMVAVVWGPSFPSHWSAAWPDFL</sequence>
<dbReference type="InterPro" id="IPR002579">
    <property type="entry name" value="Met_Sox_Rdtase_MsrB_dom"/>
</dbReference>
<dbReference type="GO" id="GO:0033745">
    <property type="term" value="F:L-methionine-(R)-S-oxide reductase activity"/>
    <property type="evidence" value="ECO:0007669"/>
    <property type="project" value="UniProtKB-EC"/>
</dbReference>
<evidence type="ECO:0000256" key="5">
    <source>
        <dbReference type="SAM" id="MobiDB-lite"/>
    </source>
</evidence>
<proteinExistence type="inferred from homology"/>
<organism evidence="7 8">
    <name type="scientific">Canis lupus familiaris</name>
    <name type="common">Dog</name>
    <name type="synonym">Canis familiaris</name>
    <dbReference type="NCBI Taxonomy" id="9615"/>
    <lineage>
        <taxon>Eukaryota</taxon>
        <taxon>Metazoa</taxon>
        <taxon>Chordata</taxon>
        <taxon>Craniata</taxon>
        <taxon>Vertebrata</taxon>
        <taxon>Euteleostomi</taxon>
        <taxon>Mammalia</taxon>
        <taxon>Eutheria</taxon>
        <taxon>Laurasiatheria</taxon>
        <taxon>Carnivora</taxon>
        <taxon>Caniformia</taxon>
        <taxon>Canidae</taxon>
        <taxon>Canis</taxon>
    </lineage>
</organism>
<evidence type="ECO:0000259" key="6">
    <source>
        <dbReference type="PROSITE" id="PS51790"/>
    </source>
</evidence>
<reference evidence="7" key="2">
    <citation type="submission" date="2025-08" db="UniProtKB">
        <authorList>
            <consortium name="Ensembl"/>
        </authorList>
    </citation>
    <scope>IDENTIFICATION</scope>
</reference>
<protein>
    <recommendedName>
        <fullName evidence="2">L-methionine (R)-S-oxide reductase</fullName>
        <ecNumber evidence="2">1.8.4.14</ecNumber>
    </recommendedName>
</protein>
<evidence type="ECO:0000256" key="1">
    <source>
        <dbReference type="ARBA" id="ARBA00007174"/>
    </source>
</evidence>
<dbReference type="FunFam" id="2.170.150.20:FF:000017">
    <property type="entry name" value="Uncharacterized protein"/>
    <property type="match status" value="1"/>
</dbReference>
<dbReference type="GO" id="GO:0030091">
    <property type="term" value="P:protein repair"/>
    <property type="evidence" value="ECO:0007669"/>
    <property type="project" value="InterPro"/>
</dbReference>
<dbReference type="Ensembl" id="ENSCAFT00040040353.1">
    <property type="protein sequence ID" value="ENSCAFP00040035209.1"/>
    <property type="gene ID" value="ENSCAFG00040021624.1"/>
</dbReference>
<feature type="region of interest" description="Disordered" evidence="5">
    <location>
        <begin position="143"/>
        <end position="165"/>
    </location>
</feature>
<evidence type="ECO:0000313" key="7">
    <source>
        <dbReference type="Ensembl" id="ENSCAFP00040035209.1"/>
    </source>
</evidence>
<evidence type="ECO:0000256" key="3">
    <source>
        <dbReference type="ARBA" id="ARBA00023002"/>
    </source>
</evidence>
<dbReference type="InterPro" id="IPR011057">
    <property type="entry name" value="Mss4-like_sf"/>
</dbReference>
<keyword evidence="3" id="KW-0560">Oxidoreductase</keyword>
<comment type="similarity">
    <text evidence="1">Belongs to the MsrB Met sulfoxide reductase family.</text>
</comment>
<dbReference type="GO" id="GO:0006979">
    <property type="term" value="P:response to oxidative stress"/>
    <property type="evidence" value="ECO:0007669"/>
    <property type="project" value="InterPro"/>
</dbReference>
<name>A0A8C0Z449_CANLF</name>
<evidence type="ECO:0000313" key="8">
    <source>
        <dbReference type="Proteomes" id="UP000694542"/>
    </source>
</evidence>
<dbReference type="Proteomes" id="UP000694542">
    <property type="component" value="Chromosome 10"/>
</dbReference>
<dbReference type="AlphaFoldDB" id="A0A8C0Z449"/>
<dbReference type="PANTHER" id="PTHR10173">
    <property type="entry name" value="METHIONINE SULFOXIDE REDUCTASE"/>
    <property type="match status" value="1"/>
</dbReference>
<accession>A0A8C0Z449</accession>
<feature type="region of interest" description="Disordered" evidence="5">
    <location>
        <begin position="177"/>
        <end position="238"/>
    </location>
</feature>
<dbReference type="GO" id="GO:0033743">
    <property type="term" value="F:peptide-methionine (R)-S-oxide reductase activity"/>
    <property type="evidence" value="ECO:0007669"/>
    <property type="project" value="InterPro"/>
</dbReference>
<feature type="compositionally biased region" description="Basic residues" evidence="5">
    <location>
        <begin position="154"/>
        <end position="165"/>
    </location>
</feature>
<dbReference type="PROSITE" id="PS51790">
    <property type="entry name" value="MSRB"/>
    <property type="match status" value="1"/>
</dbReference>
<dbReference type="InterPro" id="IPR028427">
    <property type="entry name" value="Met_Sox_Rdtase_MsrB"/>
</dbReference>
<dbReference type="PANTHER" id="PTHR10173:SF56">
    <property type="entry name" value="METHIONINE-R-SULFOXIDE REDUCTASE B3"/>
    <property type="match status" value="1"/>
</dbReference>
<feature type="compositionally biased region" description="Basic residues" evidence="5">
    <location>
        <begin position="220"/>
        <end position="236"/>
    </location>
</feature>
<dbReference type="EC" id="1.8.4.14" evidence="2"/>
<evidence type="ECO:0000256" key="2">
    <source>
        <dbReference type="ARBA" id="ARBA00012498"/>
    </source>
</evidence>
<comment type="catalytic activity">
    <reaction evidence="4">
        <text>[thioredoxin]-disulfide + L-methionine + H2O = L-methionine (R)-S-oxide + [thioredoxin]-dithiol</text>
        <dbReference type="Rhea" id="RHEA:21260"/>
        <dbReference type="Rhea" id="RHEA-COMP:10698"/>
        <dbReference type="Rhea" id="RHEA-COMP:10700"/>
        <dbReference type="ChEBI" id="CHEBI:15377"/>
        <dbReference type="ChEBI" id="CHEBI:29950"/>
        <dbReference type="ChEBI" id="CHEBI:50058"/>
        <dbReference type="ChEBI" id="CHEBI:57844"/>
        <dbReference type="ChEBI" id="CHEBI:58773"/>
        <dbReference type="EC" id="1.8.4.14"/>
    </reaction>
</comment>
<feature type="domain" description="MsrB" evidence="6">
    <location>
        <begin position="92"/>
        <end position="149"/>
    </location>
</feature>
<evidence type="ECO:0000256" key="4">
    <source>
        <dbReference type="ARBA" id="ARBA00049261"/>
    </source>
</evidence>
<dbReference type="Gene3D" id="2.170.150.20">
    <property type="entry name" value="Peptide methionine sulfoxide reductase"/>
    <property type="match status" value="1"/>
</dbReference>
<reference evidence="7" key="1">
    <citation type="submission" date="2018-10" db="EMBL/GenBank/DDBJ databases">
        <title>De novo assembly of a Great Dane genome.</title>
        <authorList>
            <person name="Kidd J.M."/>
            <person name="Pendleton A.L."/>
            <person name="Shen F."/>
            <person name="Emery S."/>
        </authorList>
    </citation>
    <scope>NUCLEOTIDE SEQUENCE [LARGE SCALE GENOMIC DNA]</scope>
    <source>
        <strain evidence="7">Great Dane</strain>
    </source>
</reference>